<keyword evidence="1" id="KW-0472">Membrane</keyword>
<organism evidence="2">
    <name type="scientific">Myoviridae sp. ctJ2i1</name>
    <dbReference type="NCBI Taxonomy" id="2825079"/>
    <lineage>
        <taxon>Viruses</taxon>
        <taxon>Duplodnaviria</taxon>
        <taxon>Heunggongvirae</taxon>
        <taxon>Uroviricota</taxon>
        <taxon>Caudoviricetes</taxon>
    </lineage>
</organism>
<evidence type="ECO:0000313" key="2">
    <source>
        <dbReference type="EMBL" id="DAG00562.1"/>
    </source>
</evidence>
<proteinExistence type="predicted"/>
<reference evidence="2" key="1">
    <citation type="journal article" date="2021" name="Proc. Natl. Acad. Sci. U.S.A.">
        <title>A Catalog of Tens of Thousands of Viruses from Human Metagenomes Reveals Hidden Associations with Chronic Diseases.</title>
        <authorList>
            <person name="Tisza M.J."/>
            <person name="Buck C.B."/>
        </authorList>
    </citation>
    <scope>NUCLEOTIDE SEQUENCE</scope>
    <source>
        <strain evidence="2">CtJ2i1</strain>
    </source>
</reference>
<evidence type="ECO:0000256" key="1">
    <source>
        <dbReference type="SAM" id="Phobius"/>
    </source>
</evidence>
<dbReference type="EMBL" id="BK016182">
    <property type="protein sequence ID" value="DAG00562.1"/>
    <property type="molecule type" value="Genomic_DNA"/>
</dbReference>
<sequence length="67" mass="7650">MSYEILVTIGVIAVAFFATVCFVVHQVFETRRMRIQYEGGYSEEEIKEILHAEIDPLLETANKKGSK</sequence>
<name>A0A8S5V1D7_9CAUD</name>
<accession>A0A8S5V1D7</accession>
<keyword evidence="1" id="KW-0812">Transmembrane</keyword>
<feature type="transmembrane region" description="Helical" evidence="1">
    <location>
        <begin position="6"/>
        <end position="28"/>
    </location>
</feature>
<protein>
    <submittedName>
        <fullName evidence="2">Uncharacterized protein</fullName>
    </submittedName>
</protein>
<keyword evidence="1" id="KW-1133">Transmembrane helix</keyword>